<evidence type="ECO:0000313" key="10">
    <source>
        <dbReference type="EMBL" id="AXI02949.1"/>
    </source>
</evidence>
<dbReference type="InterPro" id="IPR007272">
    <property type="entry name" value="Sulf_transp_TsuA/YedE"/>
</dbReference>
<evidence type="ECO:0000256" key="2">
    <source>
        <dbReference type="ARBA" id="ARBA00022448"/>
    </source>
</evidence>
<evidence type="ECO:0000256" key="5">
    <source>
        <dbReference type="ARBA" id="ARBA00022692"/>
    </source>
</evidence>
<dbReference type="GO" id="GO:0005886">
    <property type="term" value="C:plasma membrane"/>
    <property type="evidence" value="ECO:0007669"/>
    <property type="project" value="UniProtKB-SubCell"/>
</dbReference>
<evidence type="ECO:0000256" key="4">
    <source>
        <dbReference type="ARBA" id="ARBA00022519"/>
    </source>
</evidence>
<gene>
    <name evidence="10" type="ORF">HYN46_08930</name>
</gene>
<proteinExistence type="inferred from homology"/>
<dbReference type="EMBL" id="CP031222">
    <property type="protein sequence ID" value="AXI02949.1"/>
    <property type="molecule type" value="Genomic_DNA"/>
</dbReference>
<evidence type="ECO:0000256" key="1">
    <source>
        <dbReference type="ARBA" id="ARBA00004429"/>
    </source>
</evidence>
<dbReference type="RefSeq" id="WP_114899059.1">
    <property type="nucleotide sequence ID" value="NZ_CP031222.1"/>
</dbReference>
<evidence type="ECO:0000256" key="9">
    <source>
        <dbReference type="SAM" id="Phobius"/>
    </source>
</evidence>
<feature type="transmembrane region" description="Helical" evidence="9">
    <location>
        <begin position="115"/>
        <end position="135"/>
    </location>
</feature>
<accession>A0A345P6P0</accession>
<evidence type="ECO:0000256" key="7">
    <source>
        <dbReference type="ARBA" id="ARBA00023136"/>
    </source>
</evidence>
<dbReference type="KEGG" id="mbah:HYN46_08930"/>
<name>A0A345P6P0_9GAMM</name>
<keyword evidence="7 9" id="KW-0472">Membrane</keyword>
<comment type="similarity">
    <text evidence="8">Belongs to the TsuA/YedE (TC 9.B.102) family.</text>
</comment>
<dbReference type="PANTHER" id="PTHR30574">
    <property type="entry name" value="INNER MEMBRANE PROTEIN YEDE"/>
    <property type="match status" value="1"/>
</dbReference>
<sequence>MSLQQFAPQVLGGALIGLGAAVLLLFNGQIAGISGIYGRLIRADFGARHWRLAFLIGLLIPATYLLLQHTTPIKTVSVGILALAGLLVGLGTGISNGCTSGHGVCGIANLSPRSLIATLLFMASAIVTVFVIRHVI</sequence>
<feature type="transmembrane region" description="Helical" evidence="9">
    <location>
        <begin position="6"/>
        <end position="28"/>
    </location>
</feature>
<keyword evidence="4" id="KW-0997">Cell inner membrane</keyword>
<dbReference type="PANTHER" id="PTHR30574:SF1">
    <property type="entry name" value="SULPHUR TRANSPORT DOMAIN-CONTAINING PROTEIN"/>
    <property type="match status" value="1"/>
</dbReference>
<evidence type="ECO:0000313" key="11">
    <source>
        <dbReference type="Proteomes" id="UP000253940"/>
    </source>
</evidence>
<feature type="transmembrane region" description="Helical" evidence="9">
    <location>
        <begin position="73"/>
        <end position="94"/>
    </location>
</feature>
<evidence type="ECO:0000256" key="8">
    <source>
        <dbReference type="ARBA" id="ARBA00035655"/>
    </source>
</evidence>
<comment type="subcellular location">
    <subcellularLocation>
        <location evidence="1">Cell inner membrane</location>
        <topology evidence="1">Multi-pass membrane protein</topology>
    </subcellularLocation>
</comment>
<keyword evidence="2" id="KW-0813">Transport</keyword>
<protein>
    <submittedName>
        <fullName evidence="10">YeeE/YedE family protein</fullName>
    </submittedName>
</protein>
<organism evidence="10 11">
    <name type="scientific">Aquirhabdus parva</name>
    <dbReference type="NCBI Taxonomy" id="2283318"/>
    <lineage>
        <taxon>Bacteria</taxon>
        <taxon>Pseudomonadati</taxon>
        <taxon>Pseudomonadota</taxon>
        <taxon>Gammaproteobacteria</taxon>
        <taxon>Moraxellales</taxon>
        <taxon>Moraxellaceae</taxon>
        <taxon>Aquirhabdus</taxon>
    </lineage>
</organism>
<dbReference type="OrthoDB" id="9814020at2"/>
<keyword evidence="11" id="KW-1185">Reference proteome</keyword>
<keyword evidence="5 9" id="KW-0812">Transmembrane</keyword>
<dbReference type="Proteomes" id="UP000253940">
    <property type="component" value="Chromosome"/>
</dbReference>
<evidence type="ECO:0000256" key="3">
    <source>
        <dbReference type="ARBA" id="ARBA00022475"/>
    </source>
</evidence>
<keyword evidence="6 9" id="KW-1133">Transmembrane helix</keyword>
<feature type="transmembrane region" description="Helical" evidence="9">
    <location>
        <begin position="49"/>
        <end position="67"/>
    </location>
</feature>
<dbReference type="AlphaFoldDB" id="A0A345P6P0"/>
<evidence type="ECO:0000256" key="6">
    <source>
        <dbReference type="ARBA" id="ARBA00022989"/>
    </source>
</evidence>
<reference evidence="10 11" key="1">
    <citation type="submission" date="2018-07" db="EMBL/GenBank/DDBJ databases">
        <title>Genome sequencing of Moraxellaceae gen. HYN0046.</title>
        <authorList>
            <person name="Kim M."/>
            <person name="Yi H."/>
        </authorList>
    </citation>
    <scope>NUCLEOTIDE SEQUENCE [LARGE SCALE GENOMIC DNA]</scope>
    <source>
        <strain evidence="10 11">HYN0046</strain>
    </source>
</reference>
<keyword evidence="3" id="KW-1003">Cell membrane</keyword>